<name>A0A2N9IG93_FAGSY</name>
<dbReference type="PANTHER" id="PTHR12162:SF0">
    <property type="entry name" value="NIBRIN"/>
    <property type="match status" value="1"/>
</dbReference>
<dbReference type="GO" id="GO:0000724">
    <property type="term" value="P:double-strand break repair via homologous recombination"/>
    <property type="evidence" value="ECO:0007669"/>
    <property type="project" value="TreeGrafter"/>
</dbReference>
<organism evidence="1">
    <name type="scientific">Fagus sylvatica</name>
    <name type="common">Beechnut</name>
    <dbReference type="NCBI Taxonomy" id="28930"/>
    <lineage>
        <taxon>Eukaryota</taxon>
        <taxon>Viridiplantae</taxon>
        <taxon>Streptophyta</taxon>
        <taxon>Embryophyta</taxon>
        <taxon>Tracheophyta</taxon>
        <taxon>Spermatophyta</taxon>
        <taxon>Magnoliopsida</taxon>
        <taxon>eudicotyledons</taxon>
        <taxon>Gunneridae</taxon>
        <taxon>Pentapetalae</taxon>
        <taxon>rosids</taxon>
        <taxon>fabids</taxon>
        <taxon>Fagales</taxon>
        <taxon>Fagaceae</taxon>
        <taxon>Fagus</taxon>
    </lineage>
</organism>
<dbReference type="GO" id="GO:0003684">
    <property type="term" value="F:damaged DNA binding"/>
    <property type="evidence" value="ECO:0007669"/>
    <property type="project" value="TreeGrafter"/>
</dbReference>
<dbReference type="PANTHER" id="PTHR12162">
    <property type="entry name" value="NIBRIN-RELATED"/>
    <property type="match status" value="1"/>
</dbReference>
<accession>A0A2N9IG93</accession>
<dbReference type="AlphaFoldDB" id="A0A2N9IG93"/>
<dbReference type="InterPro" id="IPR040227">
    <property type="entry name" value="Nibrin-rel"/>
</dbReference>
<protein>
    <submittedName>
        <fullName evidence="1">Uncharacterized protein</fullName>
    </submittedName>
</protein>
<evidence type="ECO:0000313" key="1">
    <source>
        <dbReference type="EMBL" id="SPD23305.1"/>
    </source>
</evidence>
<dbReference type="GO" id="GO:0030870">
    <property type="term" value="C:Mre11 complex"/>
    <property type="evidence" value="ECO:0007669"/>
    <property type="project" value="InterPro"/>
</dbReference>
<proteinExistence type="predicted"/>
<dbReference type="EMBL" id="OIVN01005613">
    <property type="protein sequence ID" value="SPD23305.1"/>
    <property type="molecule type" value="Genomic_DNA"/>
</dbReference>
<dbReference type="GO" id="GO:0007095">
    <property type="term" value="P:mitotic G2 DNA damage checkpoint signaling"/>
    <property type="evidence" value="ECO:0007669"/>
    <property type="project" value="InterPro"/>
</dbReference>
<gene>
    <name evidence="1" type="ORF">FSB_LOCUS51187</name>
</gene>
<sequence>MQLNICHFAVLVSSSCSTDETVVADSDLEVETATSNHANVTVCTEEAIVSKAETSMASDLEVEAATSIHADVTVCTDEAIKVVSKAETSMASEEAIKFASKAETVMDHAAIKSKDSCGMSYRDGSCGMTIRIDKVDESECGNLDILFSQDLVVRDMKIPSRVSTTTNNGVLNFKKFRKTNTQSGNSFNNLIPFSKHPYKGSDDGNEDTVELVKAEKKRKQMEAVAEDLFNNEKARKRGVAGSLRGLLTHG</sequence>
<reference evidence="1" key="1">
    <citation type="submission" date="2018-02" db="EMBL/GenBank/DDBJ databases">
        <authorList>
            <person name="Cohen D.B."/>
            <person name="Kent A.D."/>
        </authorList>
    </citation>
    <scope>NUCLEOTIDE SEQUENCE</scope>
</reference>